<evidence type="ECO:0000256" key="1">
    <source>
        <dbReference type="SAM" id="MobiDB-lite"/>
    </source>
</evidence>
<proteinExistence type="predicted"/>
<dbReference type="EMBL" id="JAGYPF010000004">
    <property type="protein sequence ID" value="MBS4215241.1"/>
    <property type="molecule type" value="Genomic_DNA"/>
</dbReference>
<dbReference type="Proteomes" id="UP000679749">
    <property type="component" value="Unassembled WGS sequence"/>
</dbReference>
<protein>
    <submittedName>
        <fullName evidence="2">SEC-C domain-containing protein</fullName>
    </submittedName>
</protein>
<dbReference type="Pfam" id="PF02810">
    <property type="entry name" value="SEC-C"/>
    <property type="match status" value="1"/>
</dbReference>
<organism evidence="2 3">
    <name type="scientific">Neobacillus rhizophilus</name>
    <dbReference type="NCBI Taxonomy" id="2833579"/>
    <lineage>
        <taxon>Bacteria</taxon>
        <taxon>Bacillati</taxon>
        <taxon>Bacillota</taxon>
        <taxon>Bacilli</taxon>
        <taxon>Bacillales</taxon>
        <taxon>Bacillaceae</taxon>
        <taxon>Neobacillus</taxon>
    </lineage>
</organism>
<evidence type="ECO:0000313" key="3">
    <source>
        <dbReference type="Proteomes" id="UP000679749"/>
    </source>
</evidence>
<keyword evidence="3" id="KW-1185">Reference proteome</keyword>
<sequence>MTFLEKIKPHLISQDILIQEIVLYALHDYPLVPEEWTVELLQEAFRNKEKQSSILIYLDNQTISEEAVKVLIENIPSMDKSKVHLAINLLLNIEPKLALTYRESLEKYIPKDMWAIYELTVNGTEEEVYMEYGGILSDLDHTDPNQNKLYIKGKILAACIVKNGWVTEEEIDIILREELEEQWFSFHGILTIYMIGLLKIEKYIPMLASLLGRDEDVLLEEAAAALIQFQSDEVVKEVAPYLYKENSVIFAASVVENIKTDFAIQVLRDAYDAAEEIGDQDILIEALCHHLSREALPVISRHMKNDYTSNLVDIEQTVYSYYSILGEKHPELELWKKVALKREMDFRNASKQGTLGKPDPIRNETKVGRNDPCPCGSGKKYKKCCGK</sequence>
<comment type="caution">
    <text evidence="2">The sequence shown here is derived from an EMBL/GenBank/DDBJ whole genome shotgun (WGS) entry which is preliminary data.</text>
</comment>
<name>A0A942U5S7_9BACI</name>
<dbReference type="Gene3D" id="3.10.450.50">
    <property type="match status" value="1"/>
</dbReference>
<dbReference type="InterPro" id="IPR004027">
    <property type="entry name" value="SEC_C_motif"/>
</dbReference>
<dbReference type="PANTHER" id="PTHR33747">
    <property type="entry name" value="UPF0225 PROTEIN SCO1677"/>
    <property type="match status" value="1"/>
</dbReference>
<feature type="region of interest" description="Disordered" evidence="1">
    <location>
        <begin position="349"/>
        <end position="380"/>
    </location>
</feature>
<dbReference type="AlphaFoldDB" id="A0A942U5S7"/>
<accession>A0A942U5S7</accession>
<dbReference type="RefSeq" id="WP_213119718.1">
    <property type="nucleotide sequence ID" value="NZ_JAGYPF010000004.1"/>
</dbReference>
<dbReference type="SUPFAM" id="SSF103642">
    <property type="entry name" value="Sec-C motif"/>
    <property type="match status" value="1"/>
</dbReference>
<reference evidence="2" key="1">
    <citation type="submission" date="2021-05" db="EMBL/GenBank/DDBJ databases">
        <title>Novel Bacillus species.</title>
        <authorList>
            <person name="Liu G."/>
        </authorList>
    </citation>
    <scope>NUCLEOTIDE SEQUENCE</scope>
    <source>
        <strain evidence="2">FJAT-49825</strain>
    </source>
</reference>
<evidence type="ECO:0000313" key="2">
    <source>
        <dbReference type="EMBL" id="MBS4215241.1"/>
    </source>
</evidence>
<dbReference type="PANTHER" id="PTHR33747:SF1">
    <property type="entry name" value="ADENYLATE CYCLASE-ASSOCIATED CAP C-TERMINAL DOMAIN-CONTAINING PROTEIN"/>
    <property type="match status" value="1"/>
</dbReference>
<gene>
    <name evidence="2" type="ORF">KHA99_22625</name>
</gene>
<feature type="compositionally biased region" description="Basic and acidic residues" evidence="1">
    <location>
        <begin position="359"/>
        <end position="369"/>
    </location>
</feature>